<reference evidence="1 2" key="1">
    <citation type="submission" date="2012-05" db="EMBL/GenBank/DDBJ databases">
        <title>Genome sequence of Nitritalea halalkaliphila LW7.</title>
        <authorList>
            <person name="Jangir P.K."/>
            <person name="Singh A."/>
            <person name="Shivaji S."/>
            <person name="Sharma R."/>
        </authorList>
    </citation>
    <scope>NUCLEOTIDE SEQUENCE [LARGE SCALE GENOMIC DNA]</scope>
    <source>
        <strain evidence="1 2">LW7</strain>
    </source>
</reference>
<accession>I5C4C7</accession>
<organism evidence="1 2">
    <name type="scientific">Nitritalea halalkaliphila LW7</name>
    <dbReference type="NCBI Taxonomy" id="1189621"/>
    <lineage>
        <taxon>Bacteria</taxon>
        <taxon>Pseudomonadati</taxon>
        <taxon>Bacteroidota</taxon>
        <taxon>Cytophagia</taxon>
        <taxon>Cytophagales</taxon>
        <taxon>Cyclobacteriaceae</taxon>
        <taxon>Nitritalea</taxon>
    </lineage>
</organism>
<dbReference type="Proteomes" id="UP000005551">
    <property type="component" value="Unassembled WGS sequence"/>
</dbReference>
<dbReference type="EMBL" id="AJYA01000019">
    <property type="protein sequence ID" value="EIM76679.1"/>
    <property type="molecule type" value="Genomic_DNA"/>
</dbReference>
<name>I5C4C7_9BACT</name>
<protein>
    <submittedName>
        <fullName evidence="1">Methylmalonyl-CoA mutase</fullName>
    </submittedName>
</protein>
<dbReference type="STRING" id="1189621.A3SI_09503"/>
<dbReference type="PATRIC" id="fig|1189621.3.peg.1977"/>
<dbReference type="AlphaFoldDB" id="I5C4C7"/>
<evidence type="ECO:0000313" key="1">
    <source>
        <dbReference type="EMBL" id="EIM76679.1"/>
    </source>
</evidence>
<proteinExistence type="predicted"/>
<gene>
    <name evidence="1" type="ORF">A3SI_09503</name>
</gene>
<evidence type="ECO:0000313" key="2">
    <source>
        <dbReference type="Proteomes" id="UP000005551"/>
    </source>
</evidence>
<keyword evidence="2" id="KW-1185">Reference proteome</keyword>
<comment type="caution">
    <text evidence="1">The sequence shown here is derived from an EMBL/GenBank/DDBJ whole genome shotgun (WGS) entry which is preliminary data.</text>
</comment>
<sequence length="117" mass="13622">MKSIHHLQPIQAEGPTFSAQPEWVTAEQIAVPARLEEAPLLKLPHLQFSAAGIAPYLRGPYSTMYVMRPGRFGSMRVFPRRRLRMHFIGEIWPRAKRAFRWLSTWRPIEGMTRIIRA</sequence>
<dbReference type="Gene3D" id="3.20.20.240">
    <property type="entry name" value="Methylmalonyl-CoA mutase"/>
    <property type="match status" value="1"/>
</dbReference>